<dbReference type="Gene3D" id="3.30.1150.10">
    <property type="match status" value="1"/>
</dbReference>
<comment type="caution">
    <text evidence="12">The sequence shown here is derived from an EMBL/GenBank/DDBJ whole genome shotgun (WGS) entry which is preliminary data.</text>
</comment>
<dbReference type="InterPro" id="IPR037682">
    <property type="entry name" value="TonB_C"/>
</dbReference>
<comment type="similarity">
    <text evidence="2">Belongs to the TonB family.</text>
</comment>
<evidence type="ECO:0000259" key="11">
    <source>
        <dbReference type="PROSITE" id="PS52015"/>
    </source>
</evidence>
<comment type="subcellular location">
    <subcellularLocation>
        <location evidence="1">Cell inner membrane</location>
        <topology evidence="1">Single-pass membrane protein</topology>
        <orientation evidence="1">Periplasmic side</orientation>
    </subcellularLocation>
</comment>
<dbReference type="GO" id="GO:0055085">
    <property type="term" value="P:transmembrane transport"/>
    <property type="evidence" value="ECO:0007669"/>
    <property type="project" value="InterPro"/>
</dbReference>
<gene>
    <name evidence="12" type="ORF">MKI79_09540</name>
</gene>
<evidence type="ECO:0000256" key="4">
    <source>
        <dbReference type="ARBA" id="ARBA00022475"/>
    </source>
</evidence>
<dbReference type="Pfam" id="PF03544">
    <property type="entry name" value="TonB_C"/>
    <property type="match status" value="1"/>
</dbReference>
<evidence type="ECO:0000256" key="6">
    <source>
        <dbReference type="ARBA" id="ARBA00022692"/>
    </source>
</evidence>
<dbReference type="GO" id="GO:0098797">
    <property type="term" value="C:plasma membrane protein complex"/>
    <property type="evidence" value="ECO:0007669"/>
    <property type="project" value="TreeGrafter"/>
</dbReference>
<dbReference type="PANTHER" id="PTHR33446">
    <property type="entry name" value="PROTEIN TONB-RELATED"/>
    <property type="match status" value="1"/>
</dbReference>
<evidence type="ECO:0000256" key="7">
    <source>
        <dbReference type="ARBA" id="ARBA00022927"/>
    </source>
</evidence>
<reference evidence="12" key="1">
    <citation type="submission" date="2022-02" db="EMBL/GenBank/DDBJ databases">
        <title>Acinetobacter A3.8 sp. nov., isolated from Sediment (Zhairuo Island).</title>
        <authorList>
            <person name="Zheng K."/>
        </authorList>
    </citation>
    <scope>NUCLEOTIDE SEQUENCE</scope>
    <source>
        <strain evidence="12">A3.8</strain>
    </source>
</reference>
<evidence type="ECO:0000256" key="1">
    <source>
        <dbReference type="ARBA" id="ARBA00004383"/>
    </source>
</evidence>
<keyword evidence="13" id="KW-1185">Reference proteome</keyword>
<dbReference type="GO" id="GO:0015031">
    <property type="term" value="P:protein transport"/>
    <property type="evidence" value="ECO:0007669"/>
    <property type="project" value="UniProtKB-KW"/>
</dbReference>
<sequence>MSQSKRDYFQFIHTQTKLTHWWQDPLFITALIIAIAVHGAIGSTSFIAGNAAPMATKDVTIAVNLNKDKVKDSDFVAQHDQTGDGELKQLHAQTSPIPNATPAASEGKEQQEMLQQLSQKQQLDFQERMLMTTLSWQKQSQEDERKKKVDELQSQQESRAAMIASIEAQYAQRHQMYAKKQKVKTITGIQAKADASAEYLDRFRQKVEMFGNRYYPEAAKQQKLSGEVRLMVILNSQGGIRAIRLLQSSGSSVLDEAAKASVRRAMPFGRFDAKMKEISELRIVRTWRFDAQDSVFDVE</sequence>
<keyword evidence="4" id="KW-1003">Cell membrane</keyword>
<proteinExistence type="inferred from homology"/>
<dbReference type="Proteomes" id="UP001139701">
    <property type="component" value="Unassembled WGS sequence"/>
</dbReference>
<organism evidence="12 13">
    <name type="scientific">Acinetobacter sedimenti</name>
    <dbReference type="NCBI Taxonomy" id="2919922"/>
    <lineage>
        <taxon>Bacteria</taxon>
        <taxon>Pseudomonadati</taxon>
        <taxon>Pseudomonadota</taxon>
        <taxon>Gammaproteobacteria</taxon>
        <taxon>Moraxellales</taxon>
        <taxon>Moraxellaceae</taxon>
        <taxon>Acinetobacter</taxon>
    </lineage>
</organism>
<feature type="domain" description="TonB C-terminal" evidence="11">
    <location>
        <begin position="200"/>
        <end position="296"/>
    </location>
</feature>
<dbReference type="AlphaFoldDB" id="A0A9X1WY55"/>
<dbReference type="InterPro" id="IPR006260">
    <property type="entry name" value="TonB/TolA_C"/>
</dbReference>
<keyword evidence="6 10" id="KW-0812">Transmembrane</keyword>
<evidence type="ECO:0000256" key="8">
    <source>
        <dbReference type="ARBA" id="ARBA00022989"/>
    </source>
</evidence>
<dbReference type="GO" id="GO:0031992">
    <property type="term" value="F:energy transducer activity"/>
    <property type="evidence" value="ECO:0007669"/>
    <property type="project" value="TreeGrafter"/>
</dbReference>
<dbReference type="NCBIfam" id="TIGR01352">
    <property type="entry name" value="tonB_Cterm"/>
    <property type="match status" value="1"/>
</dbReference>
<evidence type="ECO:0000256" key="10">
    <source>
        <dbReference type="SAM" id="Phobius"/>
    </source>
</evidence>
<accession>A0A9X1WY55</accession>
<evidence type="ECO:0000313" key="12">
    <source>
        <dbReference type="EMBL" id="MCJ8147136.1"/>
    </source>
</evidence>
<keyword evidence="9 10" id="KW-0472">Membrane</keyword>
<evidence type="ECO:0000256" key="5">
    <source>
        <dbReference type="ARBA" id="ARBA00022519"/>
    </source>
</evidence>
<dbReference type="InterPro" id="IPR051045">
    <property type="entry name" value="TonB-dependent_transducer"/>
</dbReference>
<dbReference type="PROSITE" id="PS52015">
    <property type="entry name" value="TONB_CTD"/>
    <property type="match status" value="1"/>
</dbReference>
<keyword evidence="5" id="KW-0997">Cell inner membrane</keyword>
<evidence type="ECO:0000313" key="13">
    <source>
        <dbReference type="Proteomes" id="UP001139701"/>
    </source>
</evidence>
<dbReference type="PANTHER" id="PTHR33446:SF2">
    <property type="entry name" value="PROTEIN TONB"/>
    <property type="match status" value="1"/>
</dbReference>
<name>A0A9X1WY55_9GAMM</name>
<evidence type="ECO:0000256" key="2">
    <source>
        <dbReference type="ARBA" id="ARBA00006555"/>
    </source>
</evidence>
<dbReference type="EMBL" id="JAKUML010000015">
    <property type="protein sequence ID" value="MCJ8147136.1"/>
    <property type="molecule type" value="Genomic_DNA"/>
</dbReference>
<dbReference type="SUPFAM" id="SSF74653">
    <property type="entry name" value="TolA/TonB C-terminal domain"/>
    <property type="match status" value="1"/>
</dbReference>
<keyword evidence="3" id="KW-0813">Transport</keyword>
<protein>
    <submittedName>
        <fullName evidence="12">Energy transducer TonB</fullName>
    </submittedName>
</protein>
<keyword evidence="8 10" id="KW-1133">Transmembrane helix</keyword>
<keyword evidence="7" id="KW-0653">Protein transport</keyword>
<evidence type="ECO:0000256" key="9">
    <source>
        <dbReference type="ARBA" id="ARBA00023136"/>
    </source>
</evidence>
<evidence type="ECO:0000256" key="3">
    <source>
        <dbReference type="ARBA" id="ARBA00022448"/>
    </source>
</evidence>
<feature type="transmembrane region" description="Helical" evidence="10">
    <location>
        <begin position="26"/>
        <end position="48"/>
    </location>
</feature>